<evidence type="ECO:0000256" key="5">
    <source>
        <dbReference type="SAM" id="SignalP"/>
    </source>
</evidence>
<sequence length="264" mass="29191">MSITLFSKKVLPVAGAVLLLLSFQAPSFSQQRQNIRIAVEGAFPPFNFLDANRELQGFDVELAKALCDAGKLDCEFVIQEWTAMIPDLIKKRYDAIVSSMSMSAERRAKVAFTRRYYDSPSILVKRKDVQALSADLKDLAGLKLGVTAATSQEEYAKRFLSGVETTVFHASPDLYKGLADGTVDVILEDKLAIYDWLANTRAGACCEFTGSDIKNDEFFGEGAGIAVRLDDTQLLQILDTALDEIKANGKYDEINAKYFPFSIQ</sequence>
<name>A0A504ULE6_9HYPH</name>
<evidence type="ECO:0000313" key="7">
    <source>
        <dbReference type="EMBL" id="TPP05893.1"/>
    </source>
</evidence>
<dbReference type="GO" id="GO:0042597">
    <property type="term" value="C:periplasmic space"/>
    <property type="evidence" value="ECO:0007669"/>
    <property type="project" value="UniProtKB-SubCell"/>
</dbReference>
<evidence type="ECO:0000256" key="1">
    <source>
        <dbReference type="ARBA" id="ARBA00004418"/>
    </source>
</evidence>
<feature type="domain" description="Solute-binding protein family 3/N-terminal" evidence="6">
    <location>
        <begin position="34"/>
        <end position="262"/>
    </location>
</feature>
<dbReference type="SUPFAM" id="SSF53850">
    <property type="entry name" value="Periplasmic binding protein-like II"/>
    <property type="match status" value="1"/>
</dbReference>
<protein>
    <submittedName>
        <fullName evidence="7">Transporter substrate-binding domain-containing protein</fullName>
    </submittedName>
</protein>
<dbReference type="PANTHER" id="PTHR35936">
    <property type="entry name" value="MEMBRANE-BOUND LYTIC MUREIN TRANSGLYCOSYLASE F"/>
    <property type="match status" value="1"/>
</dbReference>
<evidence type="ECO:0000256" key="4">
    <source>
        <dbReference type="RuleBase" id="RU003744"/>
    </source>
</evidence>
<dbReference type="RefSeq" id="WP_140831037.1">
    <property type="nucleotide sequence ID" value="NZ_VFYP01000004.1"/>
</dbReference>
<dbReference type="AlphaFoldDB" id="A0A504ULE6"/>
<accession>A0A504ULE6</accession>
<evidence type="ECO:0000256" key="3">
    <source>
        <dbReference type="ARBA" id="ARBA00022729"/>
    </source>
</evidence>
<evidence type="ECO:0000313" key="8">
    <source>
        <dbReference type="Proteomes" id="UP000316429"/>
    </source>
</evidence>
<dbReference type="Gene3D" id="3.40.190.10">
    <property type="entry name" value="Periplasmic binding protein-like II"/>
    <property type="match status" value="2"/>
</dbReference>
<dbReference type="InterPro" id="IPR018313">
    <property type="entry name" value="SBP_3_CS"/>
</dbReference>
<evidence type="ECO:0000259" key="6">
    <source>
        <dbReference type="SMART" id="SM00062"/>
    </source>
</evidence>
<dbReference type="Proteomes" id="UP000316429">
    <property type="component" value="Unassembled WGS sequence"/>
</dbReference>
<dbReference type="InterPro" id="IPR001638">
    <property type="entry name" value="Solute-binding_3/MltF_N"/>
</dbReference>
<dbReference type="PANTHER" id="PTHR35936:SF19">
    <property type="entry name" value="AMINO-ACID-BINDING PROTEIN YXEM-RELATED"/>
    <property type="match status" value="1"/>
</dbReference>
<keyword evidence="3 5" id="KW-0732">Signal</keyword>
<comment type="similarity">
    <text evidence="2 4">Belongs to the bacterial solute-binding protein 3 family.</text>
</comment>
<gene>
    <name evidence="7" type="ORF">FJQ55_19330</name>
</gene>
<dbReference type="EMBL" id="VFYP01000004">
    <property type="protein sequence ID" value="TPP05893.1"/>
    <property type="molecule type" value="Genomic_DNA"/>
</dbReference>
<feature type="signal peptide" evidence="5">
    <location>
        <begin position="1"/>
        <end position="27"/>
    </location>
</feature>
<dbReference type="CDD" id="cd01001">
    <property type="entry name" value="PBP2_HisJ_LAO_like"/>
    <property type="match status" value="1"/>
</dbReference>
<feature type="chain" id="PRO_5021426696" evidence="5">
    <location>
        <begin position="28"/>
        <end position="264"/>
    </location>
</feature>
<evidence type="ECO:0000256" key="2">
    <source>
        <dbReference type="ARBA" id="ARBA00010333"/>
    </source>
</evidence>
<dbReference type="SMART" id="SM00062">
    <property type="entry name" value="PBPb"/>
    <property type="match status" value="1"/>
</dbReference>
<comment type="caution">
    <text evidence="7">The sequence shown here is derived from an EMBL/GenBank/DDBJ whole genome shotgun (WGS) entry which is preliminary data.</text>
</comment>
<reference evidence="7 8" key="1">
    <citation type="submission" date="2019-06" db="EMBL/GenBank/DDBJ databases">
        <title>Rhizobium sp. CL12 isolated from roots of soybean.</title>
        <authorList>
            <person name="Wang C."/>
        </authorList>
    </citation>
    <scope>NUCLEOTIDE SEQUENCE [LARGE SCALE GENOMIC DNA]</scope>
    <source>
        <strain evidence="7 8">CL12</strain>
    </source>
</reference>
<organism evidence="7 8">
    <name type="scientific">Rhizobium glycinendophyticum</name>
    <dbReference type="NCBI Taxonomy" id="2589807"/>
    <lineage>
        <taxon>Bacteria</taxon>
        <taxon>Pseudomonadati</taxon>
        <taxon>Pseudomonadota</taxon>
        <taxon>Alphaproteobacteria</taxon>
        <taxon>Hyphomicrobiales</taxon>
        <taxon>Rhizobiaceae</taxon>
        <taxon>Rhizobium/Agrobacterium group</taxon>
        <taxon>Rhizobium</taxon>
    </lineage>
</organism>
<proteinExistence type="inferred from homology"/>
<dbReference type="Pfam" id="PF00497">
    <property type="entry name" value="SBP_bac_3"/>
    <property type="match status" value="1"/>
</dbReference>
<dbReference type="OrthoDB" id="9807134at2"/>
<keyword evidence="8" id="KW-1185">Reference proteome</keyword>
<comment type="subcellular location">
    <subcellularLocation>
        <location evidence="1">Periplasm</location>
    </subcellularLocation>
</comment>
<dbReference type="PROSITE" id="PS01039">
    <property type="entry name" value="SBP_BACTERIAL_3"/>
    <property type="match status" value="1"/>
</dbReference>